<dbReference type="Pfam" id="PF04900">
    <property type="entry name" value="Fcf1"/>
    <property type="match status" value="1"/>
</dbReference>
<accession>A0A136IWT0</accession>
<evidence type="ECO:0000256" key="5">
    <source>
        <dbReference type="ARBA" id="ARBA00037300"/>
    </source>
</evidence>
<evidence type="ECO:0000256" key="8">
    <source>
        <dbReference type="SAM" id="MobiDB-lite"/>
    </source>
</evidence>
<dbReference type="STRING" id="196109.A0A136IWT0"/>
<keyword evidence="3" id="KW-0698">rRNA processing</keyword>
<evidence type="ECO:0000256" key="7">
    <source>
        <dbReference type="ARBA" id="ARBA00076388"/>
    </source>
</evidence>
<evidence type="ECO:0000256" key="6">
    <source>
        <dbReference type="ARBA" id="ARBA00038503"/>
    </source>
</evidence>
<dbReference type="InterPro" id="IPR029060">
    <property type="entry name" value="PIN-like_dom_sf"/>
</dbReference>
<feature type="domain" description="UTP23 sensor motif region" evidence="9">
    <location>
        <begin position="224"/>
        <end position="242"/>
    </location>
</feature>
<evidence type="ECO:0000256" key="3">
    <source>
        <dbReference type="ARBA" id="ARBA00022552"/>
    </source>
</evidence>
<evidence type="ECO:0000259" key="9">
    <source>
        <dbReference type="Pfam" id="PF24779"/>
    </source>
</evidence>
<reference evidence="11" key="1">
    <citation type="submission" date="2016-02" db="EMBL/GenBank/DDBJ databases">
        <title>Draft genome sequence of Microdochium bolleyi, a fungal endophyte of beachgrass.</title>
        <authorList>
            <consortium name="DOE Joint Genome Institute"/>
            <person name="David A.S."/>
            <person name="May G."/>
            <person name="Haridas S."/>
            <person name="Lim J."/>
            <person name="Wang M."/>
            <person name="Labutti K."/>
            <person name="Lipzen A."/>
            <person name="Barry K."/>
            <person name="Grigoriev I.V."/>
        </authorList>
    </citation>
    <scope>NUCLEOTIDE SEQUENCE [LARGE SCALE GENOMIC DNA]</scope>
    <source>
        <strain evidence="11">J235TASD1</strain>
    </source>
</reference>
<dbReference type="InParanoid" id="A0A136IWT0"/>
<dbReference type="InterPro" id="IPR006984">
    <property type="entry name" value="Fcf1/UTP23"/>
</dbReference>
<evidence type="ECO:0000313" key="11">
    <source>
        <dbReference type="Proteomes" id="UP000070501"/>
    </source>
</evidence>
<feature type="region of interest" description="Disordered" evidence="8">
    <location>
        <begin position="190"/>
        <end position="311"/>
    </location>
</feature>
<organism evidence="10 11">
    <name type="scientific">Microdochium bolleyi</name>
    <dbReference type="NCBI Taxonomy" id="196109"/>
    <lineage>
        <taxon>Eukaryota</taxon>
        <taxon>Fungi</taxon>
        <taxon>Dikarya</taxon>
        <taxon>Ascomycota</taxon>
        <taxon>Pezizomycotina</taxon>
        <taxon>Sordariomycetes</taxon>
        <taxon>Xylariomycetidae</taxon>
        <taxon>Xylariales</taxon>
        <taxon>Microdochiaceae</taxon>
        <taxon>Microdochium</taxon>
    </lineage>
</organism>
<dbReference type="AlphaFoldDB" id="A0A136IWT0"/>
<dbReference type="SUPFAM" id="SSF88723">
    <property type="entry name" value="PIN domain-like"/>
    <property type="match status" value="1"/>
</dbReference>
<dbReference type="PANTHER" id="PTHR12416">
    <property type="entry name" value="RRNA-PROCESSING PROTEIN UTP23 HOMOLOG"/>
    <property type="match status" value="1"/>
</dbReference>
<keyword evidence="4" id="KW-0539">Nucleus</keyword>
<comment type="function">
    <text evidence="5">Involved in rRNA-processing and ribosome biogenesis.</text>
</comment>
<sequence>MPRAKRSKDNRKLMDKFSMNFGFRKPYQVLMDADFVLEGTRCKMEIVKRLEDNLHARGDVKPMITQCSMRHLYARKSEGPAVDAAIEEAKNNYERRRCGHHPDQYPEPLTAFECIRSVVDPKDSGVNKHRYVCAVNDDELRASLRGVAGVPLLYIRRSVMTLEPMAEVSTKARSKEERSKFRAEIKKVVGDKRKREDEEGDDSEEEGEKGGKAGGGDGGEAKKRKKAYGQKQPNPLSIKKKKPEQSGSGKAPGSATKPRPPAAATPQPQAEGGDGEAAKKKRKRKTKKTGASSAAEGSAAPEGKVVVEAAA</sequence>
<comment type="subcellular location">
    <subcellularLocation>
        <location evidence="1">Nucleus</location>
        <location evidence="1">Nucleolus</location>
    </subcellularLocation>
</comment>
<dbReference type="Gene3D" id="3.40.50.1010">
    <property type="entry name" value="5'-nuclease"/>
    <property type="match status" value="1"/>
</dbReference>
<dbReference type="EMBL" id="KQ964256">
    <property type="protein sequence ID" value="KXJ89236.1"/>
    <property type="molecule type" value="Genomic_DNA"/>
</dbReference>
<keyword evidence="11" id="KW-1185">Reference proteome</keyword>
<keyword evidence="2" id="KW-0690">Ribosome biogenesis</keyword>
<feature type="compositionally biased region" description="Low complexity" evidence="8">
    <location>
        <begin position="289"/>
        <end position="303"/>
    </location>
</feature>
<feature type="compositionally biased region" description="Basic residues" evidence="8">
    <location>
        <begin position="279"/>
        <end position="288"/>
    </location>
</feature>
<feature type="compositionally biased region" description="Acidic residues" evidence="8">
    <location>
        <begin position="198"/>
        <end position="207"/>
    </location>
</feature>
<dbReference type="Pfam" id="PF24779">
    <property type="entry name" value="UTP23_sensor"/>
    <property type="match status" value="1"/>
</dbReference>
<dbReference type="GO" id="GO:0006364">
    <property type="term" value="P:rRNA processing"/>
    <property type="evidence" value="ECO:0007669"/>
    <property type="project" value="UniProtKB-KW"/>
</dbReference>
<proteinExistence type="inferred from homology"/>
<comment type="similarity">
    <text evidence="6">Belongs to the UTP23/FCF1 family. UTP23 subfamily.</text>
</comment>
<dbReference type="CDD" id="cd09865">
    <property type="entry name" value="PIN_ScUtp23p-like"/>
    <property type="match status" value="1"/>
</dbReference>
<gene>
    <name evidence="10" type="ORF">Micbo1qcDRAFT_137868</name>
</gene>
<dbReference type="FunFam" id="3.40.50.1010:FF:000006">
    <property type="entry name" value="rRNA-processing protein UTP23 homolog"/>
    <property type="match status" value="1"/>
</dbReference>
<dbReference type="InterPro" id="IPR057776">
    <property type="entry name" value="UTP23_sensor"/>
</dbReference>
<dbReference type="FunCoup" id="A0A136IWT0">
    <property type="interactions" value="994"/>
</dbReference>
<protein>
    <recommendedName>
        <fullName evidence="7">U three protein 23</fullName>
    </recommendedName>
</protein>
<evidence type="ECO:0000256" key="1">
    <source>
        <dbReference type="ARBA" id="ARBA00004604"/>
    </source>
</evidence>
<dbReference type="OrthoDB" id="25675at2759"/>
<dbReference type="Proteomes" id="UP000070501">
    <property type="component" value="Unassembled WGS sequence"/>
</dbReference>
<evidence type="ECO:0000256" key="2">
    <source>
        <dbReference type="ARBA" id="ARBA00022517"/>
    </source>
</evidence>
<evidence type="ECO:0000313" key="10">
    <source>
        <dbReference type="EMBL" id="KXJ89236.1"/>
    </source>
</evidence>
<name>A0A136IWT0_9PEZI</name>
<evidence type="ECO:0000256" key="4">
    <source>
        <dbReference type="ARBA" id="ARBA00023242"/>
    </source>
</evidence>
<dbReference type="GO" id="GO:0032040">
    <property type="term" value="C:small-subunit processome"/>
    <property type="evidence" value="ECO:0007669"/>
    <property type="project" value="InterPro"/>
</dbReference>